<proteinExistence type="predicted"/>
<dbReference type="EMBL" id="GBRH01171865">
    <property type="protein sequence ID" value="JAE26031.1"/>
    <property type="molecule type" value="Transcribed_RNA"/>
</dbReference>
<sequence>MDSASRNTLAAASAFLERP</sequence>
<organism evidence="1">
    <name type="scientific">Arundo donax</name>
    <name type="common">Giant reed</name>
    <name type="synonym">Donax arundinaceus</name>
    <dbReference type="NCBI Taxonomy" id="35708"/>
    <lineage>
        <taxon>Eukaryota</taxon>
        <taxon>Viridiplantae</taxon>
        <taxon>Streptophyta</taxon>
        <taxon>Embryophyta</taxon>
        <taxon>Tracheophyta</taxon>
        <taxon>Spermatophyta</taxon>
        <taxon>Magnoliopsida</taxon>
        <taxon>Liliopsida</taxon>
        <taxon>Poales</taxon>
        <taxon>Poaceae</taxon>
        <taxon>PACMAD clade</taxon>
        <taxon>Arundinoideae</taxon>
        <taxon>Arundineae</taxon>
        <taxon>Arundo</taxon>
    </lineage>
</organism>
<protein>
    <submittedName>
        <fullName evidence="1">Uncharacterized protein</fullName>
    </submittedName>
</protein>
<reference evidence="1" key="2">
    <citation type="journal article" date="2015" name="Data Brief">
        <title>Shoot transcriptome of the giant reed, Arundo donax.</title>
        <authorList>
            <person name="Barrero R.A."/>
            <person name="Guerrero F.D."/>
            <person name="Moolhuijzen P."/>
            <person name="Goolsby J.A."/>
            <person name="Tidwell J."/>
            <person name="Bellgard S.E."/>
            <person name="Bellgard M.I."/>
        </authorList>
    </citation>
    <scope>NUCLEOTIDE SEQUENCE</scope>
    <source>
        <tissue evidence="1">Shoot tissue taken approximately 20 cm above the soil surface</tissue>
    </source>
</reference>
<reference evidence="1" key="1">
    <citation type="submission" date="2014-09" db="EMBL/GenBank/DDBJ databases">
        <authorList>
            <person name="Magalhaes I.L.F."/>
            <person name="Oliveira U."/>
            <person name="Santos F.R."/>
            <person name="Vidigal T.H.D.A."/>
            <person name="Brescovit A.D."/>
            <person name="Santos A.J."/>
        </authorList>
    </citation>
    <scope>NUCLEOTIDE SEQUENCE</scope>
    <source>
        <tissue evidence="1">Shoot tissue taken approximately 20 cm above the soil surface</tissue>
    </source>
</reference>
<accession>A0A0A9M8Z6</accession>
<dbReference type="AlphaFoldDB" id="A0A0A9M8Z6"/>
<name>A0A0A9M8Z6_ARUDO</name>
<evidence type="ECO:0000313" key="1">
    <source>
        <dbReference type="EMBL" id="JAE26031.1"/>
    </source>
</evidence>